<evidence type="ECO:0000313" key="4">
    <source>
        <dbReference type="Proteomes" id="UP001500620"/>
    </source>
</evidence>
<protein>
    <submittedName>
        <fullName evidence="3">Aldo/keto reductase</fullName>
    </submittedName>
</protein>
<evidence type="ECO:0000313" key="3">
    <source>
        <dbReference type="EMBL" id="GAA4264218.1"/>
    </source>
</evidence>
<keyword evidence="1" id="KW-0560">Oxidoreductase</keyword>
<sequence length="289" mass="31235">MVETSAEAAGHNTFVIGGELPVNRFGYSTSRLTGRGTWGNPPRPDEAVKLLRRAVELGVNFFDTAAGYGPGVAERLIRRALSPYQSDLVIATKAGMLRPGPTVWVRDGRPGALRSDVESSLANLNVERLDLLQLHRVDPKVPLADQVGTLKELQREGKVRFIGLSDVTVGQLQDALQIANVATVRNRFSLADRSGWRVLDFASQRNMGFIAKSPLASGVLADQRTALARAGRIHGLPPAQLALAWALRRSPAVIPTPAPTTIEHLEQNAGAITVRLTDDELRALHATVL</sequence>
<dbReference type="SUPFAM" id="SSF51430">
    <property type="entry name" value="NAD(P)-linked oxidoreductase"/>
    <property type="match status" value="1"/>
</dbReference>
<dbReference type="Gene3D" id="3.20.20.100">
    <property type="entry name" value="NADP-dependent oxidoreductase domain"/>
    <property type="match status" value="1"/>
</dbReference>
<reference evidence="4" key="1">
    <citation type="journal article" date="2019" name="Int. J. Syst. Evol. Microbiol.">
        <title>The Global Catalogue of Microorganisms (GCM) 10K type strain sequencing project: providing services to taxonomists for standard genome sequencing and annotation.</title>
        <authorList>
            <consortium name="The Broad Institute Genomics Platform"/>
            <consortium name="The Broad Institute Genome Sequencing Center for Infectious Disease"/>
            <person name="Wu L."/>
            <person name="Ma J."/>
        </authorList>
    </citation>
    <scope>NUCLEOTIDE SEQUENCE [LARGE SCALE GENOMIC DNA]</scope>
    <source>
        <strain evidence="4">JCM 17441</strain>
    </source>
</reference>
<proteinExistence type="predicted"/>
<name>A0ABP8DW37_9ACTN</name>
<dbReference type="RefSeq" id="WP_345144704.1">
    <property type="nucleotide sequence ID" value="NZ_BAABAT010000114.1"/>
</dbReference>
<dbReference type="Proteomes" id="UP001500620">
    <property type="component" value="Unassembled WGS sequence"/>
</dbReference>
<dbReference type="PANTHER" id="PTHR43625:SF40">
    <property type="entry name" value="ALDO-KETO REDUCTASE YAKC [NADP(+)]"/>
    <property type="match status" value="1"/>
</dbReference>
<dbReference type="InterPro" id="IPR020471">
    <property type="entry name" value="AKR"/>
</dbReference>
<organism evidence="3 4">
    <name type="scientific">Dactylosporangium darangshiense</name>
    <dbReference type="NCBI Taxonomy" id="579108"/>
    <lineage>
        <taxon>Bacteria</taxon>
        <taxon>Bacillati</taxon>
        <taxon>Actinomycetota</taxon>
        <taxon>Actinomycetes</taxon>
        <taxon>Micromonosporales</taxon>
        <taxon>Micromonosporaceae</taxon>
        <taxon>Dactylosporangium</taxon>
    </lineage>
</organism>
<gene>
    <name evidence="3" type="ORF">GCM10022255_115820</name>
</gene>
<comment type="caution">
    <text evidence="3">The sequence shown here is derived from an EMBL/GenBank/DDBJ whole genome shotgun (WGS) entry which is preliminary data.</text>
</comment>
<feature type="domain" description="NADP-dependent oxidoreductase" evidence="2">
    <location>
        <begin position="36"/>
        <end position="285"/>
    </location>
</feature>
<dbReference type="CDD" id="cd19088">
    <property type="entry name" value="AKR_AKR13B1"/>
    <property type="match status" value="1"/>
</dbReference>
<dbReference type="Pfam" id="PF00248">
    <property type="entry name" value="Aldo_ket_red"/>
    <property type="match status" value="1"/>
</dbReference>
<dbReference type="InterPro" id="IPR023210">
    <property type="entry name" value="NADP_OxRdtase_dom"/>
</dbReference>
<dbReference type="PANTHER" id="PTHR43625">
    <property type="entry name" value="AFLATOXIN B1 ALDEHYDE REDUCTASE"/>
    <property type="match status" value="1"/>
</dbReference>
<keyword evidence="4" id="KW-1185">Reference proteome</keyword>
<dbReference type="InterPro" id="IPR036812">
    <property type="entry name" value="NAD(P)_OxRdtase_dom_sf"/>
</dbReference>
<dbReference type="EMBL" id="BAABAT010000114">
    <property type="protein sequence ID" value="GAA4264218.1"/>
    <property type="molecule type" value="Genomic_DNA"/>
</dbReference>
<accession>A0ABP8DW37</accession>
<evidence type="ECO:0000259" key="2">
    <source>
        <dbReference type="Pfam" id="PF00248"/>
    </source>
</evidence>
<evidence type="ECO:0000256" key="1">
    <source>
        <dbReference type="ARBA" id="ARBA00023002"/>
    </source>
</evidence>
<dbReference type="InterPro" id="IPR050791">
    <property type="entry name" value="Aldo-Keto_reductase"/>
</dbReference>
<dbReference type="PRINTS" id="PR00069">
    <property type="entry name" value="ALDKETRDTASE"/>
</dbReference>